<evidence type="ECO:0000313" key="2">
    <source>
        <dbReference type="EMBL" id="CRG97567.1"/>
    </source>
</evidence>
<comment type="caution">
    <text evidence="2">The sequence shown here is derived from an EMBL/GenBank/DDBJ whole genome shotgun (WGS) entry which is preliminary data.</text>
</comment>
<dbReference type="VEuPathDB" id="PlasmoDB:PGAL8A_00514000"/>
<dbReference type="EMBL" id="CVMV01000110">
    <property type="protein sequence ID" value="CRG97567.1"/>
    <property type="molecule type" value="Genomic_DNA"/>
</dbReference>
<feature type="region of interest" description="Disordered" evidence="1">
    <location>
        <begin position="1"/>
        <end position="23"/>
    </location>
</feature>
<proteinExistence type="predicted"/>
<dbReference type="GeneID" id="39733673"/>
<feature type="compositionally biased region" description="Basic and acidic residues" evidence="1">
    <location>
        <begin position="1"/>
        <end position="11"/>
    </location>
</feature>
<evidence type="ECO:0000256" key="1">
    <source>
        <dbReference type="SAM" id="MobiDB-lite"/>
    </source>
</evidence>
<reference evidence="2" key="1">
    <citation type="submission" date="2015-04" db="EMBL/GenBank/DDBJ databases">
        <authorList>
            <consortium name="Pathogen Informatics"/>
        </authorList>
    </citation>
    <scope>NUCLEOTIDE SEQUENCE [LARGE SCALE GENOMIC DNA]</scope>
    <source>
        <strain evidence="2">8A</strain>
    </source>
</reference>
<sequence>MKEKNTEKDFSNEEQISSSDDTDKENIISLRGFNISYKKKLEKLKTIDKIDNNKKIIKLILEDIQIDPKEIMQRVVNLLKEKAVLNGIIEINDQLYKIKYKEVIPDDNILFPEDINNIINCKHAYIGILKISKYTKKCTFNEKYLQKWQNESMDF</sequence>
<dbReference type="OrthoDB" id="371247at2759"/>
<dbReference type="AlphaFoldDB" id="A0A1J1GZ34"/>
<protein>
    <submittedName>
        <fullName evidence="2">Uncharacterized protein</fullName>
    </submittedName>
</protein>
<organism evidence="2 3">
    <name type="scientific">Plasmodium gallinaceum</name>
    <dbReference type="NCBI Taxonomy" id="5849"/>
    <lineage>
        <taxon>Eukaryota</taxon>
        <taxon>Sar</taxon>
        <taxon>Alveolata</taxon>
        <taxon>Apicomplexa</taxon>
        <taxon>Aconoidasida</taxon>
        <taxon>Haemosporida</taxon>
        <taxon>Plasmodiidae</taxon>
        <taxon>Plasmodium</taxon>
        <taxon>Plasmodium (Haemamoeba)</taxon>
    </lineage>
</organism>
<gene>
    <name evidence="2" type="ORF">PGAL8A_00514000</name>
</gene>
<dbReference type="RefSeq" id="XP_028530368.1">
    <property type="nucleotide sequence ID" value="XM_028673968.1"/>
</dbReference>
<evidence type="ECO:0000313" key="3">
    <source>
        <dbReference type="Proteomes" id="UP000220797"/>
    </source>
</evidence>
<name>A0A1J1GZ34_PLAGA</name>
<accession>A0A1J1GZ34</accession>
<dbReference type="Proteomes" id="UP000220797">
    <property type="component" value="Unassembled WGS sequence"/>
</dbReference>
<keyword evidence="3" id="KW-1185">Reference proteome</keyword>